<evidence type="ECO:0008006" key="9">
    <source>
        <dbReference type="Google" id="ProtNLM"/>
    </source>
</evidence>
<feature type="transmembrane region" description="Helical" evidence="6">
    <location>
        <begin position="167"/>
        <end position="186"/>
    </location>
</feature>
<sequence length="308" mass="33980">MEETNYVRKDTGLRTGTSENTIPRKTTSGEKPSTEEALQGPPLTESYYPHRKTYYDKLKLFQKSDLQKPNELKGMMTRPLTFLTFPVIFYAGFSYGSNLVWFNVLNATASLILNGTYGFSASIVGVCYVSPLLGVAVGAAYTGWLGDALIVRMARKNNGIMESEHRLWLFIPSLVLVPLGLILWGVGSAHHVHWFGPVFAMGVIAMTNTVGLQLSVAYCIDSYRALSGEAIITVILVRNTMSFAIGYGITPWVEDMGLQNCFITAAFVGIAQVFTVFAMIKYGKGLRKRSVSKYKGYVSEMAKSGMVH</sequence>
<organism evidence="7 8">
    <name type="scientific">Paraconiothyrium brasiliense</name>
    <dbReference type="NCBI Taxonomy" id="300254"/>
    <lineage>
        <taxon>Eukaryota</taxon>
        <taxon>Fungi</taxon>
        <taxon>Dikarya</taxon>
        <taxon>Ascomycota</taxon>
        <taxon>Pezizomycotina</taxon>
        <taxon>Dothideomycetes</taxon>
        <taxon>Pleosporomycetidae</taxon>
        <taxon>Pleosporales</taxon>
        <taxon>Massarineae</taxon>
        <taxon>Didymosphaeriaceae</taxon>
        <taxon>Paraconiothyrium</taxon>
    </lineage>
</organism>
<accession>A0ABR3R2H9</accession>
<keyword evidence="4 6" id="KW-0472">Membrane</keyword>
<name>A0ABR3R2H9_9PLEO</name>
<feature type="transmembrane region" description="Helical" evidence="6">
    <location>
        <begin position="198"/>
        <end position="218"/>
    </location>
</feature>
<evidence type="ECO:0000256" key="5">
    <source>
        <dbReference type="SAM" id="MobiDB-lite"/>
    </source>
</evidence>
<dbReference type="PANTHER" id="PTHR23502:SF30">
    <property type="entry name" value="TRANSPORTER, PUTATIVE (AFU_ORTHOLOGUE AFUA_8G04702)-RELATED"/>
    <property type="match status" value="1"/>
</dbReference>
<evidence type="ECO:0000313" key="8">
    <source>
        <dbReference type="Proteomes" id="UP001521785"/>
    </source>
</evidence>
<evidence type="ECO:0000256" key="2">
    <source>
        <dbReference type="ARBA" id="ARBA00022692"/>
    </source>
</evidence>
<dbReference type="InterPro" id="IPR036259">
    <property type="entry name" value="MFS_trans_sf"/>
</dbReference>
<keyword evidence="3 6" id="KW-1133">Transmembrane helix</keyword>
<evidence type="ECO:0000256" key="4">
    <source>
        <dbReference type="ARBA" id="ARBA00023136"/>
    </source>
</evidence>
<feature type="compositionally biased region" description="Polar residues" evidence="5">
    <location>
        <begin position="14"/>
        <end position="31"/>
    </location>
</feature>
<gene>
    <name evidence="7" type="ORF">SLS60_007769</name>
</gene>
<evidence type="ECO:0000256" key="1">
    <source>
        <dbReference type="ARBA" id="ARBA00004141"/>
    </source>
</evidence>
<feature type="transmembrane region" description="Helical" evidence="6">
    <location>
        <begin position="262"/>
        <end position="280"/>
    </location>
</feature>
<comment type="subcellular location">
    <subcellularLocation>
        <location evidence="1">Membrane</location>
        <topology evidence="1">Multi-pass membrane protein</topology>
    </subcellularLocation>
</comment>
<keyword evidence="2 6" id="KW-0812">Transmembrane</keyword>
<protein>
    <recommendedName>
        <fullName evidence="9">MFS transporter</fullName>
    </recommendedName>
</protein>
<keyword evidence="8" id="KW-1185">Reference proteome</keyword>
<feature type="region of interest" description="Disordered" evidence="5">
    <location>
        <begin position="1"/>
        <end position="45"/>
    </location>
</feature>
<comment type="caution">
    <text evidence="7">The sequence shown here is derived from an EMBL/GenBank/DDBJ whole genome shotgun (WGS) entry which is preliminary data.</text>
</comment>
<dbReference type="SUPFAM" id="SSF103473">
    <property type="entry name" value="MFS general substrate transporter"/>
    <property type="match status" value="1"/>
</dbReference>
<feature type="compositionally biased region" description="Basic and acidic residues" evidence="5">
    <location>
        <begin position="1"/>
        <end position="12"/>
    </location>
</feature>
<evidence type="ECO:0000256" key="6">
    <source>
        <dbReference type="SAM" id="Phobius"/>
    </source>
</evidence>
<dbReference type="Proteomes" id="UP001521785">
    <property type="component" value="Unassembled WGS sequence"/>
</dbReference>
<feature type="transmembrane region" description="Helical" evidence="6">
    <location>
        <begin position="80"/>
        <end position="102"/>
    </location>
</feature>
<evidence type="ECO:0000256" key="3">
    <source>
        <dbReference type="ARBA" id="ARBA00022989"/>
    </source>
</evidence>
<dbReference type="Gene3D" id="1.20.1250.20">
    <property type="entry name" value="MFS general substrate transporter like domains"/>
    <property type="match status" value="1"/>
</dbReference>
<feature type="transmembrane region" description="Helical" evidence="6">
    <location>
        <begin position="230"/>
        <end position="250"/>
    </location>
</feature>
<reference evidence="7 8" key="1">
    <citation type="submission" date="2024-02" db="EMBL/GenBank/DDBJ databases">
        <title>De novo assembly and annotation of 12 fungi associated with fruit tree decline syndrome in Ontario, Canada.</title>
        <authorList>
            <person name="Sulman M."/>
            <person name="Ellouze W."/>
            <person name="Ilyukhin E."/>
        </authorList>
    </citation>
    <scope>NUCLEOTIDE SEQUENCE [LARGE SCALE GENOMIC DNA]</scope>
    <source>
        <strain evidence="7 8">M42-189</strain>
    </source>
</reference>
<proteinExistence type="predicted"/>
<feature type="transmembrane region" description="Helical" evidence="6">
    <location>
        <begin position="122"/>
        <end position="146"/>
    </location>
</feature>
<dbReference type="PANTHER" id="PTHR23502">
    <property type="entry name" value="MAJOR FACILITATOR SUPERFAMILY"/>
    <property type="match status" value="1"/>
</dbReference>
<evidence type="ECO:0000313" key="7">
    <source>
        <dbReference type="EMBL" id="KAL1598629.1"/>
    </source>
</evidence>
<dbReference type="EMBL" id="JAKJXO020000011">
    <property type="protein sequence ID" value="KAL1598629.1"/>
    <property type="molecule type" value="Genomic_DNA"/>
</dbReference>